<feature type="domain" description="HTH araC/xylS-type" evidence="4">
    <location>
        <begin position="232"/>
        <end position="333"/>
    </location>
</feature>
<dbReference type="Pfam" id="PF12833">
    <property type="entry name" value="HTH_18"/>
    <property type="match status" value="1"/>
</dbReference>
<evidence type="ECO:0000256" key="2">
    <source>
        <dbReference type="ARBA" id="ARBA00023125"/>
    </source>
</evidence>
<dbReference type="SMART" id="SM00342">
    <property type="entry name" value="HTH_ARAC"/>
    <property type="match status" value="1"/>
</dbReference>
<keyword evidence="6" id="KW-1185">Reference proteome</keyword>
<dbReference type="InterPro" id="IPR050204">
    <property type="entry name" value="AraC_XylS_family_regulators"/>
</dbReference>
<evidence type="ECO:0000256" key="1">
    <source>
        <dbReference type="ARBA" id="ARBA00023015"/>
    </source>
</evidence>
<reference evidence="5 6" key="1">
    <citation type="submission" date="2023-04" db="EMBL/GenBank/DDBJ databases">
        <title>Complete genome sequence of Alisedimentitalea scapharcae.</title>
        <authorList>
            <person name="Rong J.-C."/>
            <person name="Yi M.-L."/>
            <person name="Zhao Q."/>
        </authorList>
    </citation>
    <scope>NUCLEOTIDE SEQUENCE [LARGE SCALE GENOMIC DNA]</scope>
    <source>
        <strain evidence="5 6">KCTC 42119</strain>
    </source>
</reference>
<keyword evidence="2" id="KW-0238">DNA-binding</keyword>
<evidence type="ECO:0000256" key="3">
    <source>
        <dbReference type="ARBA" id="ARBA00023163"/>
    </source>
</evidence>
<keyword evidence="1" id="KW-0805">Transcription regulation</keyword>
<evidence type="ECO:0000313" key="5">
    <source>
        <dbReference type="EMBL" id="WZK87633.1"/>
    </source>
</evidence>
<evidence type="ECO:0000313" key="6">
    <source>
        <dbReference type="Proteomes" id="UP001623232"/>
    </source>
</evidence>
<dbReference type="Gene3D" id="1.10.10.60">
    <property type="entry name" value="Homeodomain-like"/>
    <property type="match status" value="1"/>
</dbReference>
<dbReference type="PROSITE" id="PS01124">
    <property type="entry name" value="HTH_ARAC_FAMILY_2"/>
    <property type="match status" value="1"/>
</dbReference>
<dbReference type="RefSeq" id="WP_406644909.1">
    <property type="nucleotide sequence ID" value="NZ_CP123584.1"/>
</dbReference>
<proteinExistence type="predicted"/>
<keyword evidence="3" id="KW-0804">Transcription</keyword>
<dbReference type="PANTHER" id="PTHR46796:SF12">
    <property type="entry name" value="HTH-TYPE DNA-BINDING TRANSCRIPTIONAL ACTIVATOR EUTR"/>
    <property type="match status" value="1"/>
</dbReference>
<dbReference type="SUPFAM" id="SSF46689">
    <property type="entry name" value="Homeodomain-like"/>
    <property type="match status" value="1"/>
</dbReference>
<dbReference type="PANTHER" id="PTHR46796">
    <property type="entry name" value="HTH-TYPE TRANSCRIPTIONAL ACTIVATOR RHAS-RELATED"/>
    <property type="match status" value="1"/>
</dbReference>
<accession>A0ABZ2XP42</accession>
<dbReference type="EMBL" id="CP123584">
    <property type="protein sequence ID" value="WZK87633.1"/>
    <property type="molecule type" value="Genomic_DNA"/>
</dbReference>
<evidence type="ECO:0000259" key="4">
    <source>
        <dbReference type="PROSITE" id="PS01124"/>
    </source>
</evidence>
<dbReference type="PROSITE" id="PS00041">
    <property type="entry name" value="HTH_ARAC_FAMILY_1"/>
    <property type="match status" value="1"/>
</dbReference>
<organism evidence="5 6">
    <name type="scientific">Aliisedimentitalea scapharcae</name>
    <dbReference type="NCBI Taxonomy" id="1524259"/>
    <lineage>
        <taxon>Bacteria</taxon>
        <taxon>Pseudomonadati</taxon>
        <taxon>Pseudomonadota</taxon>
        <taxon>Alphaproteobacteria</taxon>
        <taxon>Rhodobacterales</taxon>
        <taxon>Roseobacteraceae</taxon>
        <taxon>Aliisedimentitalea</taxon>
    </lineage>
</organism>
<dbReference type="InterPro" id="IPR009057">
    <property type="entry name" value="Homeodomain-like_sf"/>
</dbReference>
<protein>
    <submittedName>
        <fullName evidence="5">Helix-turn-helix domain-containing protein</fullName>
    </submittedName>
</protein>
<gene>
    <name evidence="5" type="ORF">QEZ52_13565</name>
</gene>
<dbReference type="InterPro" id="IPR018060">
    <property type="entry name" value="HTH_AraC"/>
</dbReference>
<name>A0ABZ2XP42_9RHOB</name>
<dbReference type="InterPro" id="IPR018062">
    <property type="entry name" value="HTH_AraC-typ_CS"/>
</dbReference>
<sequence length="338" mass="37942">MKNRAISTRWFPAYGFCEGQSGLFDNVFTDFDQQAEQLAGHDQSYLQLTPGAFHGRFLSAFFGPDVSIHLEYCNQALEQEVIGSPDHFTFGVTLDAATGFTSKGRPLSEDHFFLLPPSGNLHVISPNHGVVMAIAIRSDAFLKHPVLSPEIMEWVMALEDDIGILRAPRFAYRMREDAISAVEGLAQDNGSASSALIGQALIAGIMSKLALEWSTTAGRRADGATPVFNRFDHCRFWLRSRDATRITTDDIAQFAKSSRRSVEQSFSDNVSMGPLTYMRVVRLHDVRRTMLDPSFRDHSIGDIAARHGFWDWSRFSNQYRRHFGELPSATRKSRANRC</sequence>
<dbReference type="Proteomes" id="UP001623232">
    <property type="component" value="Chromosome"/>
</dbReference>